<feature type="domain" description="GGDEF" evidence="4">
    <location>
        <begin position="880"/>
        <end position="1014"/>
    </location>
</feature>
<dbReference type="Pfam" id="PF00990">
    <property type="entry name" value="GGDEF"/>
    <property type="match status" value="1"/>
</dbReference>
<sequence length="1384" mass="159319">MFKKSSSLYSSVASRFLVSYAVVLLTTLMFLFYVTFSKTDEMKYDLRSFNLEIQNSINYSFSEIANRVEFYAKLIEAQQDSEALKIISDEDISMFFKALYVVNPSLKVVYKRQFEGANEIDFDLPWLDELRQSRYIISDFIFKNKQLSTFFVAYDIGNGFKLVAEVDKNYIATNIKSFLSEKNRVAYVVDYNGNYLFGDRDNSGYNVETYSDTNVIDEMFIRNKDVDFDILNTKATLSEYMEKYNVFVVTEATKSGAVLARFLVLLFGFLAIVFYTLWSKANLKFALDKFINPIEATISFLKDKSKRPNGEQYLSELNTINSQISILYGEIDSAKFTLDEYKTRFGYIFEKSPLVILVYDAYSGAIVDASHRALEFYGYTYKEILSTNMSEISAVGFNEMVFDRRKVIEDKSKNFSIITKHNLKNGSEVEVSVKADILTLKDSKYIFMIVDDVSYDMRKQESSESIQQLVSKFKNIIMVASKEAPFIIKYATQNIENTFNISYDKLLVEGFDLKEIIAQSDKLNFTNEIELHKKVFTNVTNTTDSINFIVKLITKTKQVVPFKAEIKYLRDENGDFSGIVYMFSDYQEHYTMQERYESELKFHKNIIWATSAASLEYNAKTDSIKTNATFAGILGYTNLSDLNIDKDMMRAILVDEFTDFAGFFSKIEADKGVYSGDVRFYTLDKNIIWLHIHARVIEVDDNSKPTIISGIAENVTDKKVAFLYQDLAARLFSYSKEGIIVFDTQWNIIDANNELSRSSGYSRDELLNSNISLLKSKLNDNEEFAKALEAADKFGRWHGKLWFRHKNGEDYLESANLTSLNDSNGVTICYVAVMSDVSESNSTQDYLEHIAYHDPLTKLPNRFLFSQKLEEVIRAKKDGKEVAIAYLDMDGFKGINDTYGHKAGDKFLVEISSHIDTLFDERDMFARIGGDEFVAIILYEKAGEVYEIVENMLSIASGEVFYDDNVRLSISASIGVSMRSVDNLVSPENLLEQADWAMYQAKLAGKNRYYIFDNTKDRNFKSQYEDNNKILTALENNEFFLEYQPEINIKTNTVTSYEALLRWRKDGKTIYPNDFFPLIKRQNVIDDLAFFSIKQALNDQKEWAKNGNYVKVGVNLSIEQLCKDSFFDRFKALIAQDDTLDSKSLQIEIIDANSTPDLEYASKFLQKYKRFGVQFILDDFASRSSSFDALELLPIDKIKIDKNICSYMFFNQKAFITVRMLKNLSDIFSKSATIKNLKDISTLRVLIGLGFYTFQGNFFEKPMSAERVAGYEFKGIEGLDLDLVIDNERFDILKDCIMLKEFAQNIITHIINKDFNSDEESFDGLRREMLTHLQTQPNHHKEIAENLIESLTSDDKTKALQLARLANIMCMKILDFSNKEKEAE</sequence>
<dbReference type="InterPro" id="IPR052155">
    <property type="entry name" value="Biofilm_reg_signaling"/>
</dbReference>
<evidence type="ECO:0000259" key="3">
    <source>
        <dbReference type="PROSITE" id="PS50883"/>
    </source>
</evidence>
<dbReference type="CDD" id="cd00130">
    <property type="entry name" value="PAS"/>
    <property type="match status" value="1"/>
</dbReference>
<name>A0ABT7HPH0_9BACT</name>
<dbReference type="InterPro" id="IPR000160">
    <property type="entry name" value="GGDEF_dom"/>
</dbReference>
<feature type="transmembrane region" description="Helical" evidence="1">
    <location>
        <begin position="12"/>
        <end position="34"/>
    </location>
</feature>
<organism evidence="5 6">
    <name type="scientific">Campylobacter gastrosuis</name>
    <dbReference type="NCBI Taxonomy" id="2974576"/>
    <lineage>
        <taxon>Bacteria</taxon>
        <taxon>Pseudomonadati</taxon>
        <taxon>Campylobacterota</taxon>
        <taxon>Epsilonproteobacteria</taxon>
        <taxon>Campylobacterales</taxon>
        <taxon>Campylobacteraceae</taxon>
        <taxon>Campylobacter</taxon>
    </lineage>
</organism>
<dbReference type="SMART" id="SM00267">
    <property type="entry name" value="GGDEF"/>
    <property type="match status" value="1"/>
</dbReference>
<feature type="domain" description="EAL" evidence="3">
    <location>
        <begin position="1023"/>
        <end position="1276"/>
    </location>
</feature>
<feature type="domain" description="PAS" evidence="2">
    <location>
        <begin position="724"/>
        <end position="795"/>
    </location>
</feature>
<dbReference type="PROSITE" id="PS50887">
    <property type="entry name" value="GGDEF"/>
    <property type="match status" value="1"/>
</dbReference>
<proteinExistence type="predicted"/>
<feature type="transmembrane region" description="Helical" evidence="1">
    <location>
        <begin position="258"/>
        <end position="278"/>
    </location>
</feature>
<dbReference type="InterPro" id="IPR029787">
    <property type="entry name" value="Nucleotide_cyclase"/>
</dbReference>
<dbReference type="SMART" id="SM00052">
    <property type="entry name" value="EAL"/>
    <property type="match status" value="1"/>
</dbReference>
<accession>A0ABT7HPH0</accession>
<dbReference type="SUPFAM" id="SSF55073">
    <property type="entry name" value="Nucleotide cyclase"/>
    <property type="match status" value="1"/>
</dbReference>
<dbReference type="Pfam" id="PF13426">
    <property type="entry name" value="PAS_9"/>
    <property type="match status" value="3"/>
</dbReference>
<evidence type="ECO:0000256" key="1">
    <source>
        <dbReference type="SAM" id="Phobius"/>
    </source>
</evidence>
<dbReference type="PROSITE" id="PS50112">
    <property type="entry name" value="PAS"/>
    <property type="match status" value="1"/>
</dbReference>
<dbReference type="NCBIfam" id="TIGR00229">
    <property type="entry name" value="sensory_box"/>
    <property type="match status" value="2"/>
</dbReference>
<keyword evidence="6" id="KW-1185">Reference proteome</keyword>
<keyword evidence="1" id="KW-0472">Membrane</keyword>
<dbReference type="PANTHER" id="PTHR44757:SF2">
    <property type="entry name" value="BIOFILM ARCHITECTURE MAINTENANCE PROTEIN MBAA"/>
    <property type="match status" value="1"/>
</dbReference>
<dbReference type="EMBL" id="JANURM010000004">
    <property type="protein sequence ID" value="MDL0088827.1"/>
    <property type="molecule type" value="Genomic_DNA"/>
</dbReference>
<dbReference type="Gene3D" id="3.30.70.270">
    <property type="match status" value="1"/>
</dbReference>
<reference evidence="5" key="1">
    <citation type="submission" date="2022-08" db="EMBL/GenBank/DDBJ databases">
        <authorList>
            <person name="Wang H."/>
        </authorList>
    </citation>
    <scope>NUCLEOTIDE SEQUENCE</scope>
    <source>
        <strain evidence="5">PS10</strain>
    </source>
</reference>
<dbReference type="PROSITE" id="PS50883">
    <property type="entry name" value="EAL"/>
    <property type="match status" value="1"/>
</dbReference>
<dbReference type="Pfam" id="PF00563">
    <property type="entry name" value="EAL"/>
    <property type="match status" value="1"/>
</dbReference>
<dbReference type="InterPro" id="IPR035965">
    <property type="entry name" value="PAS-like_dom_sf"/>
</dbReference>
<keyword evidence="1" id="KW-0812">Transmembrane</keyword>
<dbReference type="Gene3D" id="3.20.20.450">
    <property type="entry name" value="EAL domain"/>
    <property type="match status" value="1"/>
</dbReference>
<evidence type="ECO:0000259" key="4">
    <source>
        <dbReference type="PROSITE" id="PS50887"/>
    </source>
</evidence>
<dbReference type="SMART" id="SM00091">
    <property type="entry name" value="PAS"/>
    <property type="match status" value="3"/>
</dbReference>
<dbReference type="SUPFAM" id="SSF141868">
    <property type="entry name" value="EAL domain-like"/>
    <property type="match status" value="1"/>
</dbReference>
<dbReference type="NCBIfam" id="TIGR00254">
    <property type="entry name" value="GGDEF"/>
    <property type="match status" value="1"/>
</dbReference>
<evidence type="ECO:0000313" key="5">
    <source>
        <dbReference type="EMBL" id="MDL0088827.1"/>
    </source>
</evidence>
<dbReference type="PANTHER" id="PTHR44757">
    <property type="entry name" value="DIGUANYLATE CYCLASE DGCP"/>
    <property type="match status" value="1"/>
</dbReference>
<dbReference type="InterPro" id="IPR001633">
    <property type="entry name" value="EAL_dom"/>
</dbReference>
<dbReference type="RefSeq" id="WP_284937484.1">
    <property type="nucleotide sequence ID" value="NZ_JANURM010000004.1"/>
</dbReference>
<comment type="caution">
    <text evidence="5">The sequence shown here is derived from an EMBL/GenBank/DDBJ whole genome shotgun (WGS) entry which is preliminary data.</text>
</comment>
<dbReference type="Proteomes" id="UP001173801">
    <property type="component" value="Unassembled WGS sequence"/>
</dbReference>
<dbReference type="CDD" id="cd01948">
    <property type="entry name" value="EAL"/>
    <property type="match status" value="1"/>
</dbReference>
<dbReference type="InterPro" id="IPR043128">
    <property type="entry name" value="Rev_trsase/Diguanyl_cyclase"/>
</dbReference>
<reference evidence="5" key="2">
    <citation type="journal article" date="2023" name="Microorganisms">
        <title>Isolation and Genomic Characteristics of Cat-Borne Campylobacter felis sp. nov. and Sheep-Borne Campylobacter ovis sp. nov.</title>
        <authorList>
            <person name="Wang H."/>
            <person name="Li Y."/>
            <person name="Gu Y."/>
            <person name="Zhou G."/>
            <person name="Chen X."/>
            <person name="Zhang X."/>
            <person name="Shao Z."/>
            <person name="Zhang J."/>
            <person name="Zhang M."/>
        </authorList>
    </citation>
    <scope>NUCLEOTIDE SEQUENCE</scope>
    <source>
        <strain evidence="5">PS10</strain>
    </source>
</reference>
<dbReference type="Gene3D" id="3.30.450.20">
    <property type="entry name" value="PAS domain"/>
    <property type="match status" value="3"/>
</dbReference>
<evidence type="ECO:0000313" key="6">
    <source>
        <dbReference type="Proteomes" id="UP001173801"/>
    </source>
</evidence>
<dbReference type="InterPro" id="IPR000014">
    <property type="entry name" value="PAS"/>
</dbReference>
<dbReference type="SUPFAM" id="SSF55785">
    <property type="entry name" value="PYP-like sensor domain (PAS domain)"/>
    <property type="match status" value="3"/>
</dbReference>
<dbReference type="SMART" id="SM00086">
    <property type="entry name" value="PAC"/>
    <property type="match status" value="3"/>
</dbReference>
<evidence type="ECO:0000259" key="2">
    <source>
        <dbReference type="PROSITE" id="PS50112"/>
    </source>
</evidence>
<gene>
    <name evidence="5" type="ORF">NYG85_05510</name>
</gene>
<dbReference type="InterPro" id="IPR035919">
    <property type="entry name" value="EAL_sf"/>
</dbReference>
<dbReference type="InterPro" id="IPR001610">
    <property type="entry name" value="PAC"/>
</dbReference>
<dbReference type="CDD" id="cd01949">
    <property type="entry name" value="GGDEF"/>
    <property type="match status" value="1"/>
</dbReference>
<protein>
    <submittedName>
        <fullName evidence="5">EAL domain-containing protein</fullName>
    </submittedName>
</protein>
<keyword evidence="1" id="KW-1133">Transmembrane helix</keyword>